<reference evidence="2 3" key="1">
    <citation type="journal article" date="2017" name="Int. J. Syst. Evol. Microbiol.">
        <title>Erythrobacter aquimixticola sp. nov., isolated from the junction between the ocean and a freshwater spring.</title>
        <authorList>
            <person name="Park S."/>
            <person name="Jung Y.T."/>
            <person name="Choi S.J."/>
            <person name="Yoon J.H."/>
        </authorList>
    </citation>
    <scope>NUCLEOTIDE SEQUENCE [LARGE SCALE GENOMIC DNA]</scope>
    <source>
        <strain evidence="2 3">JSSK-14</strain>
    </source>
</reference>
<gene>
    <name evidence="2" type="ORF">D6201_03405</name>
</gene>
<protein>
    <submittedName>
        <fullName evidence="2">Pilus assembly protein</fullName>
    </submittedName>
</protein>
<name>A0A419RRZ9_9SPHN</name>
<dbReference type="EMBL" id="RAHX01000001">
    <property type="protein sequence ID" value="RJY08534.1"/>
    <property type="molecule type" value="Genomic_DNA"/>
</dbReference>
<dbReference type="Pfam" id="PF07811">
    <property type="entry name" value="TadE"/>
    <property type="match status" value="1"/>
</dbReference>
<evidence type="ECO:0000313" key="3">
    <source>
        <dbReference type="Proteomes" id="UP000285232"/>
    </source>
</evidence>
<evidence type="ECO:0000313" key="2">
    <source>
        <dbReference type="EMBL" id="RJY08534.1"/>
    </source>
</evidence>
<keyword evidence="3" id="KW-1185">Reference proteome</keyword>
<dbReference type="Proteomes" id="UP000285232">
    <property type="component" value="Unassembled WGS sequence"/>
</dbReference>
<dbReference type="OrthoDB" id="7432392at2"/>
<feature type="domain" description="TadE-like" evidence="1">
    <location>
        <begin position="16"/>
        <end position="56"/>
    </location>
</feature>
<evidence type="ECO:0000259" key="1">
    <source>
        <dbReference type="Pfam" id="PF07811"/>
    </source>
</evidence>
<dbReference type="InterPro" id="IPR012495">
    <property type="entry name" value="TadE-like_dom"/>
</dbReference>
<dbReference type="AlphaFoldDB" id="A0A419RRZ9"/>
<proteinExistence type="predicted"/>
<accession>A0A419RRZ9</accession>
<organism evidence="2 3">
    <name type="scientific">Aurantiacibacter aquimixticola</name>
    <dbReference type="NCBI Taxonomy" id="1958945"/>
    <lineage>
        <taxon>Bacteria</taxon>
        <taxon>Pseudomonadati</taxon>
        <taxon>Pseudomonadota</taxon>
        <taxon>Alphaproteobacteria</taxon>
        <taxon>Sphingomonadales</taxon>
        <taxon>Erythrobacteraceae</taxon>
        <taxon>Aurantiacibacter</taxon>
    </lineage>
</organism>
<sequence>MIIHFIKRMLKCCEAVAMVEFALVFPLLLLTIFGGVELANYAVAHNRINQMAMTVADNAGRIPVAVDEANIYEVFAGVEVIGEPLDFEKRGRVVLSSLHENREKDSRKGQMIGWQRCWGDLDISSAYAEENDGKSDASLKDGLGASGNRITAAPDTAVMFAEVTYLYKPIVSAFWSGPAEIRHESAFNVRGRVNQSISNGNRLDVMRCN</sequence>
<dbReference type="RefSeq" id="WP_120047515.1">
    <property type="nucleotide sequence ID" value="NZ_RAHX01000001.1"/>
</dbReference>
<comment type="caution">
    <text evidence="2">The sequence shown here is derived from an EMBL/GenBank/DDBJ whole genome shotgun (WGS) entry which is preliminary data.</text>
</comment>